<evidence type="ECO:0000313" key="3">
    <source>
        <dbReference type="EMBL" id="CAA9518541.1"/>
    </source>
</evidence>
<dbReference type="PANTHER" id="PTHR43747">
    <property type="entry name" value="FAD-BINDING PROTEIN"/>
    <property type="match status" value="1"/>
</dbReference>
<keyword evidence="2" id="KW-0547">Nucleotide-binding</keyword>
<feature type="binding site" evidence="2">
    <location>
        <position position="336"/>
    </location>
    <ligand>
        <name>FAD</name>
        <dbReference type="ChEBI" id="CHEBI:57692"/>
    </ligand>
</feature>
<dbReference type="PIRSF" id="PIRSF011396">
    <property type="entry name" value="Trp_halogenase"/>
    <property type="match status" value="1"/>
</dbReference>
<dbReference type="PANTHER" id="PTHR43747:SF4">
    <property type="entry name" value="FLAVIN-DEPENDENT TRYPTOPHAN HALOGENASE"/>
    <property type="match status" value="1"/>
</dbReference>
<dbReference type="AlphaFoldDB" id="A0A6J4TAT1"/>
<proteinExistence type="predicted"/>
<dbReference type="EMBL" id="CADCWA010000101">
    <property type="protein sequence ID" value="CAA9518541.1"/>
    <property type="molecule type" value="Genomic_DNA"/>
</dbReference>
<dbReference type="SUPFAM" id="SSF51905">
    <property type="entry name" value="FAD/NAD(P)-binding domain"/>
    <property type="match status" value="1"/>
</dbReference>
<protein>
    <submittedName>
        <fullName evidence="3">Tryptophan halogenase</fullName>
    </submittedName>
</protein>
<keyword evidence="2" id="KW-0274">FAD</keyword>
<feature type="binding site" evidence="2">
    <location>
        <begin position="15"/>
        <end position="18"/>
    </location>
    <ligand>
        <name>FAD</name>
        <dbReference type="ChEBI" id="CHEBI:57692"/>
    </ligand>
</feature>
<dbReference type="RefSeq" id="WP_294169400.1">
    <property type="nucleotide sequence ID" value="NZ_CADCWA010000101.1"/>
</dbReference>
<sequence>MSGRPPPRSIVILGGGTAGWMAASLLQQRWGDRGCAVTLVESKDIGIIGVGEGSTPQLKAFFDKLGISEAEWMPRCNATYKAGIEFSGWSDRPGFERYFHPFPTEVDRFTEGKFFYATRARRAGRDVPAHPDRFYLSTRLARAGLAPLASDNFPFRIGYGYHFDAHLVGTTLRDFAVGRGVRHATATIAEVQLNEAGDVAALIADDGRRFEAELFVDASGFRAAIIEGALGEKHLSFGDNLFNDRAVVAPTPLPAGGPLACTKATAASAGWIWHIPLTTRAGNGYVYSSRYLDPEDAAAELRAHLGLAPDAEVRHLQMKCGRVERSWVKNCLAIGLAQGFLEPLEATALHIVLATVEGFLDAHEQDERDAFNAAVARRYEGIRDYIVCHYRTAQRRDTDYWRDATGHDRLSDSLKGIITAWFTGADLTEEVHRQGIADIYPPLSWHCLLAGYGNYPDPSRLRAPGPDIMPLDMAEVERFIDGCARNFPTHRASLAALRQRAAA</sequence>
<name>A0A6J4TAT1_9SPHN</name>
<reference evidence="3" key="1">
    <citation type="submission" date="2020-02" db="EMBL/GenBank/DDBJ databases">
        <authorList>
            <person name="Meier V. D."/>
        </authorList>
    </citation>
    <scope>NUCLEOTIDE SEQUENCE</scope>
    <source>
        <strain evidence="3">AVDCRST_MAG31</strain>
    </source>
</reference>
<feature type="active site" evidence="1">
    <location>
        <position position="81"/>
    </location>
</feature>
<dbReference type="InterPro" id="IPR033856">
    <property type="entry name" value="Trp_halogen"/>
</dbReference>
<evidence type="ECO:0000256" key="1">
    <source>
        <dbReference type="PIRSR" id="PIRSR011396-1"/>
    </source>
</evidence>
<keyword evidence="2" id="KW-0285">Flavoprotein</keyword>
<dbReference type="InterPro" id="IPR036188">
    <property type="entry name" value="FAD/NAD-bd_sf"/>
</dbReference>
<feature type="binding site" evidence="2">
    <location>
        <position position="81"/>
    </location>
    <ligand>
        <name>7-chloro-L-tryptophan</name>
        <dbReference type="ChEBI" id="CHEBI:58713"/>
    </ligand>
</feature>
<dbReference type="GO" id="GO:0000166">
    <property type="term" value="F:nucleotide binding"/>
    <property type="evidence" value="ECO:0007669"/>
    <property type="project" value="UniProtKB-KW"/>
</dbReference>
<dbReference type="Gene3D" id="3.50.50.60">
    <property type="entry name" value="FAD/NAD(P)-binding domain"/>
    <property type="match status" value="1"/>
</dbReference>
<dbReference type="Pfam" id="PF04820">
    <property type="entry name" value="Trp_halogenase"/>
    <property type="match status" value="1"/>
</dbReference>
<evidence type="ECO:0000256" key="2">
    <source>
        <dbReference type="PIRSR" id="PIRSR011396-2"/>
    </source>
</evidence>
<accession>A0A6J4TAT1</accession>
<dbReference type="GO" id="GO:0004497">
    <property type="term" value="F:monooxygenase activity"/>
    <property type="evidence" value="ECO:0007669"/>
    <property type="project" value="InterPro"/>
</dbReference>
<gene>
    <name evidence="3" type="ORF">AVDCRST_MAG31-1439</name>
</gene>
<organism evidence="3">
    <name type="scientific">uncultured Sphingomonas sp</name>
    <dbReference type="NCBI Taxonomy" id="158754"/>
    <lineage>
        <taxon>Bacteria</taxon>
        <taxon>Pseudomonadati</taxon>
        <taxon>Pseudomonadota</taxon>
        <taxon>Alphaproteobacteria</taxon>
        <taxon>Sphingomonadales</taxon>
        <taxon>Sphingomonadaceae</taxon>
        <taxon>Sphingomonas</taxon>
        <taxon>environmental samples</taxon>
    </lineage>
</organism>
<feature type="binding site" evidence="2">
    <location>
        <position position="345"/>
    </location>
    <ligand>
        <name>L-tryptophan</name>
        <dbReference type="ChEBI" id="CHEBI:57912"/>
    </ligand>
</feature>
<dbReference type="InterPro" id="IPR050816">
    <property type="entry name" value="Flavin-dep_Halogenase_NPB"/>
</dbReference>
<dbReference type="InterPro" id="IPR006905">
    <property type="entry name" value="Flavin_halogenase"/>
</dbReference>